<comment type="similarity">
    <text evidence="2">Belongs to the UPF0702 family.</text>
</comment>
<evidence type="ECO:0000256" key="2">
    <source>
        <dbReference type="ARBA" id="ARBA00006448"/>
    </source>
</evidence>
<evidence type="ECO:0000256" key="5">
    <source>
        <dbReference type="ARBA" id="ARBA00022989"/>
    </source>
</evidence>
<keyword evidence="5 7" id="KW-1133">Transmembrane helix</keyword>
<keyword evidence="3" id="KW-1003">Cell membrane</keyword>
<gene>
    <name evidence="9" type="ORF">ACFQ03_14350</name>
</gene>
<organism evidence="9 10">
    <name type="scientific">Paenibacillus residui</name>
    <dbReference type="NCBI Taxonomy" id="629724"/>
    <lineage>
        <taxon>Bacteria</taxon>
        <taxon>Bacillati</taxon>
        <taxon>Bacillota</taxon>
        <taxon>Bacilli</taxon>
        <taxon>Bacillales</taxon>
        <taxon>Paenibacillaceae</taxon>
        <taxon>Paenibacillus</taxon>
    </lineage>
</organism>
<evidence type="ECO:0000256" key="6">
    <source>
        <dbReference type="ARBA" id="ARBA00023136"/>
    </source>
</evidence>
<evidence type="ECO:0000313" key="10">
    <source>
        <dbReference type="Proteomes" id="UP001597120"/>
    </source>
</evidence>
<sequence>MAFIWNALVILLCGFILLRFMGKKTVAEMTGLEIITLLAMASVTGHAVAEDGLWKTIVTLVIFVALLIAVQYLAMKFNLIEQLFIGRSTLVIKDGKILTQNLKKLRITVDQLEARLRENGISSFSDVKTGTIEINGMLGYELMRQAKPVTIGELEQILASLNLMRPKERSEPKLNLFDEVAMNEHRPPVQPELE</sequence>
<evidence type="ECO:0000256" key="1">
    <source>
        <dbReference type="ARBA" id="ARBA00004651"/>
    </source>
</evidence>
<dbReference type="PANTHER" id="PTHR34582">
    <property type="entry name" value="UPF0702 TRANSMEMBRANE PROTEIN YCAP"/>
    <property type="match status" value="1"/>
</dbReference>
<evidence type="ECO:0000256" key="7">
    <source>
        <dbReference type="SAM" id="Phobius"/>
    </source>
</evidence>
<feature type="transmembrane region" description="Helical" evidence="7">
    <location>
        <begin position="56"/>
        <end position="74"/>
    </location>
</feature>
<evidence type="ECO:0000256" key="3">
    <source>
        <dbReference type="ARBA" id="ARBA00022475"/>
    </source>
</evidence>
<dbReference type="Gene3D" id="3.30.240.20">
    <property type="entry name" value="bsu07140 like domains"/>
    <property type="match status" value="1"/>
</dbReference>
<keyword evidence="10" id="KW-1185">Reference proteome</keyword>
<protein>
    <submittedName>
        <fullName evidence="9">DUF421 domain-containing protein</fullName>
    </submittedName>
</protein>
<comment type="subcellular location">
    <subcellularLocation>
        <location evidence="1">Cell membrane</location>
        <topology evidence="1">Multi-pass membrane protein</topology>
    </subcellularLocation>
</comment>
<name>A0ABW3DA12_9BACL</name>
<dbReference type="Proteomes" id="UP001597120">
    <property type="component" value="Unassembled WGS sequence"/>
</dbReference>
<proteinExistence type="inferred from homology"/>
<feature type="domain" description="YetF C-terminal" evidence="8">
    <location>
        <begin position="76"/>
        <end position="145"/>
    </location>
</feature>
<dbReference type="InterPro" id="IPR023090">
    <property type="entry name" value="UPF0702_alpha/beta_dom_sf"/>
</dbReference>
<evidence type="ECO:0000313" key="9">
    <source>
        <dbReference type="EMBL" id="MFD0870338.1"/>
    </source>
</evidence>
<feature type="transmembrane region" description="Helical" evidence="7">
    <location>
        <begin position="32"/>
        <end position="49"/>
    </location>
</feature>
<evidence type="ECO:0000256" key="4">
    <source>
        <dbReference type="ARBA" id="ARBA00022692"/>
    </source>
</evidence>
<dbReference type="EMBL" id="JBHTIU010000043">
    <property type="protein sequence ID" value="MFD0870338.1"/>
    <property type="molecule type" value="Genomic_DNA"/>
</dbReference>
<dbReference type="InterPro" id="IPR007353">
    <property type="entry name" value="DUF421"/>
</dbReference>
<keyword evidence="4 7" id="KW-0812">Transmembrane</keyword>
<dbReference type="Pfam" id="PF04239">
    <property type="entry name" value="DUF421"/>
    <property type="match status" value="1"/>
</dbReference>
<comment type="caution">
    <text evidence="9">The sequence shown here is derived from an EMBL/GenBank/DDBJ whole genome shotgun (WGS) entry which is preliminary data.</text>
</comment>
<keyword evidence="6 7" id="KW-0472">Membrane</keyword>
<dbReference type="PANTHER" id="PTHR34582:SF2">
    <property type="entry name" value="UPF0702 TRANSMEMBRANE PROTEIN YDFR"/>
    <property type="match status" value="1"/>
</dbReference>
<evidence type="ECO:0000259" key="8">
    <source>
        <dbReference type="Pfam" id="PF04239"/>
    </source>
</evidence>
<accession>A0ABW3DA12</accession>
<reference evidence="10" key="1">
    <citation type="journal article" date="2019" name="Int. J. Syst. Evol. Microbiol.">
        <title>The Global Catalogue of Microorganisms (GCM) 10K type strain sequencing project: providing services to taxonomists for standard genome sequencing and annotation.</title>
        <authorList>
            <consortium name="The Broad Institute Genomics Platform"/>
            <consortium name="The Broad Institute Genome Sequencing Center for Infectious Disease"/>
            <person name="Wu L."/>
            <person name="Ma J."/>
        </authorList>
    </citation>
    <scope>NUCLEOTIDE SEQUENCE [LARGE SCALE GENOMIC DNA]</scope>
    <source>
        <strain evidence="10">CCUG 57263</strain>
    </source>
</reference>
<dbReference type="RefSeq" id="WP_225312757.1">
    <property type="nucleotide sequence ID" value="NZ_JBHTIU010000043.1"/>
</dbReference>